<name>A0A0P1KQA7_9SACH</name>
<dbReference type="OrthoDB" id="309640at2759"/>
<dbReference type="CDD" id="cd00448">
    <property type="entry name" value="YjgF_YER057c_UK114_family"/>
    <property type="match status" value="1"/>
</dbReference>
<dbReference type="SUPFAM" id="SSF55298">
    <property type="entry name" value="YjgF-like"/>
    <property type="match status" value="1"/>
</dbReference>
<dbReference type="AlphaFoldDB" id="A0A0P1KQA7"/>
<proteinExistence type="inferred from homology"/>
<accession>A0A0P1KQA7</accession>
<dbReference type="InterPro" id="IPR035959">
    <property type="entry name" value="RutC-like_sf"/>
</dbReference>
<dbReference type="GO" id="GO:0005829">
    <property type="term" value="C:cytosol"/>
    <property type="evidence" value="ECO:0007669"/>
    <property type="project" value="TreeGrafter"/>
</dbReference>
<dbReference type="EMBL" id="LN890565">
    <property type="protein sequence ID" value="CUS21754.1"/>
    <property type="molecule type" value="Genomic_DNA"/>
</dbReference>
<comment type="similarity">
    <text evidence="1">Belongs to the RutC family.</text>
</comment>
<dbReference type="PANTHER" id="PTHR11803">
    <property type="entry name" value="2-IMINOBUTANOATE/2-IMINOPROPANOATE DEAMINASE RIDA"/>
    <property type="match status" value="1"/>
</dbReference>
<dbReference type="Gene3D" id="3.30.1330.40">
    <property type="entry name" value="RutC-like"/>
    <property type="match status" value="1"/>
</dbReference>
<sequence>MVRKLEWKEVGISNGPSFLSPGCVSSKDCDLLFTSGCVGNAPGTGEYPEDVESQARNAMENMRKVLEAASTNFDRVLKALLFVSDPSYVSSVNKVYQEYFPGKPSRSCIVVSFPDPKLKFEMECVAEIPAN</sequence>
<dbReference type="GO" id="GO:0019239">
    <property type="term" value="F:deaminase activity"/>
    <property type="evidence" value="ECO:0007669"/>
    <property type="project" value="TreeGrafter"/>
</dbReference>
<organism evidence="2 3">
    <name type="scientific">Lachancea quebecensis</name>
    <dbReference type="NCBI Taxonomy" id="1654605"/>
    <lineage>
        <taxon>Eukaryota</taxon>
        <taxon>Fungi</taxon>
        <taxon>Dikarya</taxon>
        <taxon>Ascomycota</taxon>
        <taxon>Saccharomycotina</taxon>
        <taxon>Saccharomycetes</taxon>
        <taxon>Saccharomycetales</taxon>
        <taxon>Saccharomycetaceae</taxon>
        <taxon>Lachancea</taxon>
    </lineage>
</organism>
<dbReference type="PANTHER" id="PTHR11803:SF58">
    <property type="entry name" value="PROTEIN HMF1-RELATED"/>
    <property type="match status" value="1"/>
</dbReference>
<protein>
    <submittedName>
        <fullName evidence="2">LAQU0S03e10022g1_1</fullName>
    </submittedName>
</protein>
<gene>
    <name evidence="2" type="ORF">LAQU0_S03e10022g</name>
</gene>
<evidence type="ECO:0000313" key="2">
    <source>
        <dbReference type="EMBL" id="CUS21754.1"/>
    </source>
</evidence>
<dbReference type="Proteomes" id="UP000236544">
    <property type="component" value="Unassembled WGS sequence"/>
</dbReference>
<dbReference type="InterPro" id="IPR006175">
    <property type="entry name" value="YjgF/YER057c/UK114"/>
</dbReference>
<evidence type="ECO:0000313" key="3">
    <source>
        <dbReference type="Proteomes" id="UP000236544"/>
    </source>
</evidence>
<evidence type="ECO:0000256" key="1">
    <source>
        <dbReference type="ARBA" id="ARBA00010552"/>
    </source>
</evidence>
<dbReference type="Pfam" id="PF01042">
    <property type="entry name" value="Ribonuc_L-PSP"/>
    <property type="match status" value="1"/>
</dbReference>
<reference evidence="3" key="1">
    <citation type="submission" date="2015-10" db="EMBL/GenBank/DDBJ databases">
        <authorList>
            <person name="Devillers H."/>
        </authorList>
    </citation>
    <scope>NUCLEOTIDE SEQUENCE [LARGE SCALE GENOMIC DNA]</scope>
</reference>
<keyword evidence="3" id="KW-1185">Reference proteome</keyword>